<evidence type="ECO:0000313" key="3">
    <source>
        <dbReference type="Proteomes" id="UP001501578"/>
    </source>
</evidence>
<feature type="signal peptide" evidence="1">
    <location>
        <begin position="1"/>
        <end position="35"/>
    </location>
</feature>
<evidence type="ECO:0008006" key="4">
    <source>
        <dbReference type="Google" id="ProtNLM"/>
    </source>
</evidence>
<reference evidence="2 3" key="1">
    <citation type="journal article" date="2019" name="Int. J. Syst. Evol. Microbiol.">
        <title>The Global Catalogue of Microorganisms (GCM) 10K type strain sequencing project: providing services to taxonomists for standard genome sequencing and annotation.</title>
        <authorList>
            <consortium name="The Broad Institute Genomics Platform"/>
            <consortium name="The Broad Institute Genome Sequencing Center for Infectious Disease"/>
            <person name="Wu L."/>
            <person name="Ma J."/>
        </authorList>
    </citation>
    <scope>NUCLEOTIDE SEQUENCE [LARGE SCALE GENOMIC DNA]</scope>
    <source>
        <strain evidence="2 3">JCM 11136</strain>
    </source>
</reference>
<protein>
    <recommendedName>
        <fullName evidence="4">WD40 repeat domain-containing protein</fullName>
    </recommendedName>
</protein>
<dbReference type="EMBL" id="BAAAHQ010000011">
    <property type="protein sequence ID" value="GAA0926052.1"/>
    <property type="molecule type" value="Genomic_DNA"/>
</dbReference>
<name>A0ABN1PC71_9ACTN</name>
<dbReference type="SUPFAM" id="SSF51004">
    <property type="entry name" value="C-terminal (heme d1) domain of cytochrome cd1-nitrite reductase"/>
    <property type="match status" value="1"/>
</dbReference>
<dbReference type="Gene3D" id="2.130.10.10">
    <property type="entry name" value="YVTN repeat-like/Quinoprotein amine dehydrogenase"/>
    <property type="match status" value="1"/>
</dbReference>
<dbReference type="InterPro" id="IPR015943">
    <property type="entry name" value="WD40/YVTN_repeat-like_dom_sf"/>
</dbReference>
<sequence>MINLFELADISRNMRFRGTLAVLVVIGLTAAPAHAETPATIAHAQRTDGWQLVLTDGSVVDLPEALTVAPKNALSEGADTPLLISGDGRYTFYYRKKDGLFVRRAVHGTEKVVTKHISVDSIGEQWPFISYDGDYVVTGTSAPGLGAFVDLRTGRKPPPPEKTDAWSFHGFSPDSERLALSRETDGPVVVFDRGLRSRLRAKTRLYPVALAGDYRTAVALVGKSDKYRKLRLLDLRTGRAIGGVVNVRLPGGQYIDDVDFARDGRLVVRSRTATGVAVHEVSPKTGAVTLLREIERPDVPVWVLPDDTEYAPWAKRPRK</sequence>
<accession>A0ABN1PC71</accession>
<feature type="chain" id="PRO_5046651754" description="WD40 repeat domain-containing protein" evidence="1">
    <location>
        <begin position="36"/>
        <end position="319"/>
    </location>
</feature>
<gene>
    <name evidence="2" type="ORF">GCM10009560_27840</name>
</gene>
<dbReference type="Proteomes" id="UP001501578">
    <property type="component" value="Unassembled WGS sequence"/>
</dbReference>
<keyword evidence="1" id="KW-0732">Signal</keyword>
<dbReference type="InterPro" id="IPR011048">
    <property type="entry name" value="Haem_d1_sf"/>
</dbReference>
<evidence type="ECO:0000256" key="1">
    <source>
        <dbReference type="SAM" id="SignalP"/>
    </source>
</evidence>
<keyword evidence="3" id="KW-1185">Reference proteome</keyword>
<comment type="caution">
    <text evidence="2">The sequence shown here is derived from an EMBL/GenBank/DDBJ whole genome shotgun (WGS) entry which is preliminary data.</text>
</comment>
<organism evidence="2 3">
    <name type="scientific">Nonomuraea longicatena</name>
    <dbReference type="NCBI Taxonomy" id="83682"/>
    <lineage>
        <taxon>Bacteria</taxon>
        <taxon>Bacillati</taxon>
        <taxon>Actinomycetota</taxon>
        <taxon>Actinomycetes</taxon>
        <taxon>Streptosporangiales</taxon>
        <taxon>Streptosporangiaceae</taxon>
        <taxon>Nonomuraea</taxon>
    </lineage>
</organism>
<proteinExistence type="predicted"/>
<evidence type="ECO:0000313" key="2">
    <source>
        <dbReference type="EMBL" id="GAA0926052.1"/>
    </source>
</evidence>